<reference evidence="2 3" key="1">
    <citation type="journal article" date="2012" name="J. Bacteriol.">
        <title>Complete Genome Sequence of the Beer Spoilage Organism Pediococcus claussenii ATCC BAA-344T.</title>
        <authorList>
            <person name="Pittet V."/>
            <person name="Abegunde T."/>
            <person name="Marfleet T."/>
            <person name="Haakensen M."/>
            <person name="Morrow K."/>
            <person name="Jayaprakash T."/>
            <person name="Schroeder K."/>
            <person name="Trost B."/>
            <person name="Byrns S."/>
            <person name="Bergsveinson J."/>
            <person name="Kusalik A."/>
            <person name="Ziola B."/>
        </authorList>
    </citation>
    <scope>NUCLEOTIDE SEQUENCE [LARGE SCALE GENOMIC DNA]</scope>
    <source>
        <strain evidence="2 3">ATCC BAA-344</strain>
    </source>
</reference>
<dbReference type="RefSeq" id="WP_014216027.1">
    <property type="nucleotide sequence ID" value="NC_016605.1"/>
</dbReference>
<dbReference type="eggNOG" id="COG0664">
    <property type="taxonomic scope" value="Bacteria"/>
</dbReference>
<dbReference type="AlphaFoldDB" id="G8PAW5"/>
<dbReference type="SUPFAM" id="SSF51206">
    <property type="entry name" value="cAMP-binding domain-like"/>
    <property type="match status" value="1"/>
</dbReference>
<dbReference type="EMBL" id="CP003137">
    <property type="protein sequence ID" value="AEV95833.1"/>
    <property type="molecule type" value="Genomic_DNA"/>
</dbReference>
<accession>G8PAW5</accession>
<dbReference type="Gene3D" id="2.60.120.10">
    <property type="entry name" value="Jelly Rolls"/>
    <property type="match status" value="1"/>
</dbReference>
<keyword evidence="3" id="KW-1185">Reference proteome</keyword>
<dbReference type="KEGG" id="pce:PECL_1615"/>
<evidence type="ECO:0000313" key="3">
    <source>
        <dbReference type="Proteomes" id="UP000005444"/>
    </source>
</evidence>
<sequence length="186" mass="22200">MNRAFIDRFNISTKEWSRIQHFFYEKTVPAKTNLLYEGDIADQLFFVNRGMVRLWHNHDGKDITLQFFLENQMVSSFESFTQDIQSDFSIECVEETSVSIISKSNLQLLFSQYPSFKDIMLQQITKRFIDYTKYFLSRIEDSPQERFLRLERVNPELVDRVPDMYLASYLGITPVSLSRIRHRIKN</sequence>
<dbReference type="InterPro" id="IPR000595">
    <property type="entry name" value="cNMP-bd_dom"/>
</dbReference>
<dbReference type="HOGENOM" id="CLU_075053_9_2_9"/>
<dbReference type="InterPro" id="IPR014710">
    <property type="entry name" value="RmlC-like_jellyroll"/>
</dbReference>
<proteinExistence type="predicted"/>
<dbReference type="CDD" id="cd00038">
    <property type="entry name" value="CAP_ED"/>
    <property type="match status" value="1"/>
</dbReference>
<gene>
    <name evidence="2" type="ordered locus">PECL_1615</name>
</gene>
<dbReference type="Proteomes" id="UP000005444">
    <property type="component" value="Chromosome"/>
</dbReference>
<evidence type="ECO:0000313" key="2">
    <source>
        <dbReference type="EMBL" id="AEV95833.1"/>
    </source>
</evidence>
<evidence type="ECO:0000259" key="1">
    <source>
        <dbReference type="PROSITE" id="PS50042"/>
    </source>
</evidence>
<dbReference type="InterPro" id="IPR018490">
    <property type="entry name" value="cNMP-bd_dom_sf"/>
</dbReference>
<dbReference type="Pfam" id="PF00027">
    <property type="entry name" value="cNMP_binding"/>
    <property type="match status" value="1"/>
</dbReference>
<protein>
    <submittedName>
        <fullName evidence="2">Cyclic nucleotide-binding domain protein</fullName>
    </submittedName>
</protein>
<dbReference type="STRING" id="701521.PECL_1615"/>
<dbReference type="PROSITE" id="PS50042">
    <property type="entry name" value="CNMP_BINDING_3"/>
    <property type="match status" value="1"/>
</dbReference>
<dbReference type="PATRIC" id="fig|701521.8.peg.1515"/>
<name>G8PAW5_PEDCP</name>
<feature type="domain" description="Cyclic nucleotide-binding" evidence="1">
    <location>
        <begin position="10"/>
        <end position="127"/>
    </location>
</feature>
<organism evidence="2 3">
    <name type="scientific">Pediococcus claussenii (strain ATCC BAA-344 / DSM 14800 / JCM 18046 / KCTC 3811 / LMG 21948 / P06)</name>
    <dbReference type="NCBI Taxonomy" id="701521"/>
    <lineage>
        <taxon>Bacteria</taxon>
        <taxon>Bacillati</taxon>
        <taxon>Bacillota</taxon>
        <taxon>Bacilli</taxon>
        <taxon>Lactobacillales</taxon>
        <taxon>Lactobacillaceae</taxon>
        <taxon>Pediococcus</taxon>
    </lineage>
</organism>